<comment type="caution">
    <text evidence="3">The sequence shown here is derived from an EMBL/GenBank/DDBJ whole genome shotgun (WGS) entry which is preliminary data.</text>
</comment>
<proteinExistence type="predicted"/>
<accession>A0A3E1R957</accession>
<dbReference type="Proteomes" id="UP000260665">
    <property type="component" value="Unassembled WGS sequence"/>
</dbReference>
<feature type="domain" description="MlaB-like STAS" evidence="2">
    <location>
        <begin position="490"/>
        <end position="557"/>
    </location>
</feature>
<organism evidence="3 4">
    <name type="scientific">Rhodoferax lacus</name>
    <dbReference type="NCBI Taxonomy" id="2184758"/>
    <lineage>
        <taxon>Bacteria</taxon>
        <taxon>Pseudomonadati</taxon>
        <taxon>Pseudomonadota</taxon>
        <taxon>Betaproteobacteria</taxon>
        <taxon>Burkholderiales</taxon>
        <taxon>Comamonadaceae</taxon>
        <taxon>Rhodoferax</taxon>
    </lineage>
</organism>
<evidence type="ECO:0000313" key="3">
    <source>
        <dbReference type="EMBL" id="RFO95896.1"/>
    </source>
</evidence>
<evidence type="ECO:0000256" key="1">
    <source>
        <dbReference type="SAM" id="MobiDB-lite"/>
    </source>
</evidence>
<sequence>MATKDDRPGLLSKVAMFVRNPTKDWSELDQPLDSDANGYDKQALKAMIERKRQNDFVRKREFDQLRKLRDRDPGAIASLARQSFFQNSLPGDAGGRAVTLKKIDEIEAQMSRQWWKSKSGNTSPQPPIFHNTDATVPPPDLSNSELHPSDSDLSAPFAATEPISMRRENSVDFADEFIPTQMASDMASVPGMDMLDGPAAHSESAASFSTSMLFAIQDDTLETDPELEEAAIRFANSDDAGAEKGLLAALRGAASADQVSFVWAAALLDLYRATNNRAAFESAFHEFASQLDGARPAWFALGDPATASPVGSESEPVARIWESPTLLTAQAMESLRLAMVSMPTPWYLGWGALEQIAPDAIPLLDGLFSSLCDEAVALRFDGEDRLVRALRTLTPSGNRDVSQTCWQLRLNALRSMGLQDDFELAALDYCVTYGVSPPAWIAAQCHFVGSAGRSGANLQDAQSQQAAERAALLAQGAHMLVLQGQVMGDATQALAALNAAPVDGQQVLLSCRDLIRVDFAAAGGILNWVAMRQAEGNQVQFVDVHRLVAAFFNVIGINEHAKVVLRTL</sequence>
<dbReference type="EMBL" id="QFZK01000011">
    <property type="protein sequence ID" value="RFO95896.1"/>
    <property type="molecule type" value="Genomic_DNA"/>
</dbReference>
<dbReference type="AlphaFoldDB" id="A0A3E1R957"/>
<name>A0A3E1R957_9BURK</name>
<dbReference type="OrthoDB" id="5298269at2"/>
<feature type="region of interest" description="Disordered" evidence="1">
    <location>
        <begin position="114"/>
        <end position="156"/>
    </location>
</feature>
<dbReference type="RefSeq" id="WP_117178925.1">
    <property type="nucleotide sequence ID" value="NZ_QFZK01000011.1"/>
</dbReference>
<evidence type="ECO:0000259" key="2">
    <source>
        <dbReference type="Pfam" id="PF13466"/>
    </source>
</evidence>
<keyword evidence="4" id="KW-1185">Reference proteome</keyword>
<protein>
    <recommendedName>
        <fullName evidence="2">MlaB-like STAS domain-containing protein</fullName>
    </recommendedName>
</protein>
<dbReference type="Pfam" id="PF13466">
    <property type="entry name" value="STAS_2"/>
    <property type="match status" value="1"/>
</dbReference>
<reference evidence="3 4" key="1">
    <citation type="submission" date="2018-05" db="EMBL/GenBank/DDBJ databases">
        <title>Rhodoferax soyangensis sp.nov., isolated from an oligotrophic freshwater lake.</title>
        <authorList>
            <person name="Park M."/>
        </authorList>
    </citation>
    <scope>NUCLEOTIDE SEQUENCE [LARGE SCALE GENOMIC DNA]</scope>
    <source>
        <strain evidence="3 4">IMCC26218</strain>
    </source>
</reference>
<gene>
    <name evidence="3" type="ORF">DIC66_15775</name>
</gene>
<feature type="compositionally biased region" description="Polar residues" evidence="1">
    <location>
        <begin position="114"/>
        <end position="123"/>
    </location>
</feature>
<evidence type="ECO:0000313" key="4">
    <source>
        <dbReference type="Proteomes" id="UP000260665"/>
    </source>
</evidence>
<dbReference type="InterPro" id="IPR058548">
    <property type="entry name" value="MlaB-like_STAS"/>
</dbReference>